<reference evidence="3" key="1">
    <citation type="submission" date="2019-12" db="EMBL/GenBank/DDBJ databases">
        <title>Genome sequencing and annotation of Brassica cretica.</title>
        <authorList>
            <person name="Studholme D.J."/>
            <person name="Sarris P.F."/>
        </authorList>
    </citation>
    <scope>NUCLEOTIDE SEQUENCE</scope>
    <source>
        <strain evidence="3">PFS-001/15</strain>
        <tissue evidence="3">Leaf</tissue>
    </source>
</reference>
<comment type="caution">
    <text evidence="3">The sequence shown here is derived from an EMBL/GenBank/DDBJ whole genome shotgun (WGS) entry which is preliminary data.</text>
</comment>
<dbReference type="AlphaFoldDB" id="A0A8S9H0L7"/>
<evidence type="ECO:0000256" key="2">
    <source>
        <dbReference type="SAM" id="MobiDB-lite"/>
    </source>
</evidence>
<feature type="region of interest" description="Disordered" evidence="2">
    <location>
        <begin position="160"/>
        <end position="212"/>
    </location>
</feature>
<organism evidence="3 4">
    <name type="scientific">Brassica cretica</name>
    <name type="common">Mustard</name>
    <dbReference type="NCBI Taxonomy" id="69181"/>
    <lineage>
        <taxon>Eukaryota</taxon>
        <taxon>Viridiplantae</taxon>
        <taxon>Streptophyta</taxon>
        <taxon>Embryophyta</taxon>
        <taxon>Tracheophyta</taxon>
        <taxon>Spermatophyta</taxon>
        <taxon>Magnoliopsida</taxon>
        <taxon>eudicotyledons</taxon>
        <taxon>Gunneridae</taxon>
        <taxon>Pentapetalae</taxon>
        <taxon>rosids</taxon>
        <taxon>malvids</taxon>
        <taxon>Brassicales</taxon>
        <taxon>Brassicaceae</taxon>
        <taxon>Brassiceae</taxon>
        <taxon>Brassica</taxon>
    </lineage>
</organism>
<name>A0A8S9H0L7_BRACR</name>
<dbReference type="Proteomes" id="UP000712281">
    <property type="component" value="Unassembled WGS sequence"/>
</dbReference>
<sequence>MSFIDGMLGDCGSEVVCLSRELESSQEALKRTEAMLQTIENAHASQTSQLEVRIGDLERELGKTASSLLKVKKEKKHKSSEAHRLQQKIQSLEETGARKLTETVDPRDEFFARLTKMAILFESLIAVRKRDLALAEEWAVSGEDFDSILAGLKSVCTLVPDSEGSEDQGHTVEDREAGADEAGSGGATKGGDGETVPTLGEFEDEGDAPGGV</sequence>
<protein>
    <submittedName>
        <fullName evidence="3">Uncharacterized protein</fullName>
    </submittedName>
</protein>
<feature type="compositionally biased region" description="Basic and acidic residues" evidence="2">
    <location>
        <begin position="167"/>
        <end position="178"/>
    </location>
</feature>
<keyword evidence="1" id="KW-0175">Coiled coil</keyword>
<dbReference type="EMBL" id="QGKW02001988">
    <property type="protein sequence ID" value="KAF2549777.1"/>
    <property type="molecule type" value="Genomic_DNA"/>
</dbReference>
<feature type="coiled-coil region" evidence="1">
    <location>
        <begin position="15"/>
        <end position="42"/>
    </location>
</feature>
<proteinExistence type="predicted"/>
<gene>
    <name evidence="3" type="ORF">F2Q68_00034738</name>
</gene>
<accession>A0A8S9H0L7</accession>
<evidence type="ECO:0000256" key="1">
    <source>
        <dbReference type="SAM" id="Coils"/>
    </source>
</evidence>
<evidence type="ECO:0000313" key="4">
    <source>
        <dbReference type="Proteomes" id="UP000712281"/>
    </source>
</evidence>
<evidence type="ECO:0000313" key="3">
    <source>
        <dbReference type="EMBL" id="KAF2549777.1"/>
    </source>
</evidence>
<feature type="compositionally biased region" description="Acidic residues" evidence="2">
    <location>
        <begin position="201"/>
        <end position="212"/>
    </location>
</feature>